<evidence type="ECO:0000313" key="1">
    <source>
        <dbReference type="EMBL" id="KWV78635.1"/>
    </source>
</evidence>
<dbReference type="Pfam" id="PF09684">
    <property type="entry name" value="Tail_P2_I"/>
    <property type="match status" value="1"/>
</dbReference>
<comment type="caution">
    <text evidence="1">The sequence shown here is derived from an EMBL/GenBank/DDBJ whole genome shotgun (WGS) entry which is preliminary data.</text>
</comment>
<evidence type="ECO:0000313" key="2">
    <source>
        <dbReference type="Proteomes" id="UP000063434"/>
    </source>
</evidence>
<proteinExistence type="predicted"/>
<name>A0A109L090_PSEFL</name>
<accession>A0A109L090</accession>
<gene>
    <name evidence="1" type="ORF">PFL603g_01792</name>
</gene>
<dbReference type="RefSeq" id="WP_060765908.1">
    <property type="nucleotide sequence ID" value="NZ_LCYC01000018.1"/>
</dbReference>
<protein>
    <submittedName>
        <fullName evidence="1">Phage tail protein (Tail P2 I)</fullName>
    </submittedName>
</protein>
<dbReference type="PATRIC" id="fig|294.195.peg.1898"/>
<organism evidence="1 2">
    <name type="scientific">Pseudomonas fluorescens</name>
    <dbReference type="NCBI Taxonomy" id="294"/>
    <lineage>
        <taxon>Bacteria</taxon>
        <taxon>Pseudomonadati</taxon>
        <taxon>Pseudomonadota</taxon>
        <taxon>Gammaproteobacteria</taxon>
        <taxon>Pseudomonadales</taxon>
        <taxon>Pseudomonadaceae</taxon>
        <taxon>Pseudomonas</taxon>
    </lineage>
</organism>
<reference evidence="1 2" key="1">
    <citation type="submission" date="2015-05" db="EMBL/GenBank/DDBJ databases">
        <title>A genomic and transcriptomic approach to investigate the blue pigment phenotype in Pseudomonas fluorescens.</title>
        <authorList>
            <person name="Andreani N.A."/>
            <person name="Cardazzo B."/>
        </authorList>
    </citation>
    <scope>NUCLEOTIDE SEQUENCE [LARGE SCALE GENOMIC DNA]</scope>
    <source>
        <strain evidence="1 2">Ps_40</strain>
    </source>
</reference>
<dbReference type="AlphaFoldDB" id="A0A109L090"/>
<dbReference type="InterPro" id="IPR006521">
    <property type="entry name" value="Tail_protein_I"/>
</dbReference>
<dbReference type="EMBL" id="LCYC01000018">
    <property type="protein sequence ID" value="KWV78635.1"/>
    <property type="molecule type" value="Genomic_DNA"/>
</dbReference>
<sequence length="194" mass="21746">MADLTLPPALAGDERFALLCRLLEERHTGIDLTPMLVYLLDLVKAPLLPVLADQFSLLDEAAWLLAESEDTRRNLLKNAVELHRYKGTPWAIREIIRLLGFGEVQLQEGLGGRTYNGSIAFNGLYVYGDARAWAAYRVILNEPITNDQADLIRRMLSTIAPKRCRLASLEYQAVAIRYNGAARYDGLYNHGSSI</sequence>
<dbReference type="Proteomes" id="UP000063434">
    <property type="component" value="Unassembled WGS sequence"/>
</dbReference>